<keyword evidence="3" id="KW-1185">Reference proteome</keyword>
<proteinExistence type="predicted"/>
<dbReference type="EMBL" id="CM001224">
    <property type="protein sequence ID" value="KEH20420.1"/>
    <property type="molecule type" value="Genomic_DNA"/>
</dbReference>
<accession>A0A072U3N3</accession>
<organism evidence="1 3">
    <name type="scientific">Medicago truncatula</name>
    <name type="common">Barrel medic</name>
    <name type="synonym">Medicago tribuloides</name>
    <dbReference type="NCBI Taxonomy" id="3880"/>
    <lineage>
        <taxon>Eukaryota</taxon>
        <taxon>Viridiplantae</taxon>
        <taxon>Streptophyta</taxon>
        <taxon>Embryophyta</taxon>
        <taxon>Tracheophyta</taxon>
        <taxon>Spermatophyta</taxon>
        <taxon>Magnoliopsida</taxon>
        <taxon>eudicotyledons</taxon>
        <taxon>Gunneridae</taxon>
        <taxon>Pentapetalae</taxon>
        <taxon>rosids</taxon>
        <taxon>fabids</taxon>
        <taxon>Fabales</taxon>
        <taxon>Fabaceae</taxon>
        <taxon>Papilionoideae</taxon>
        <taxon>50 kb inversion clade</taxon>
        <taxon>NPAAA clade</taxon>
        <taxon>Hologalegina</taxon>
        <taxon>IRL clade</taxon>
        <taxon>Trifolieae</taxon>
        <taxon>Medicago</taxon>
    </lineage>
</organism>
<reference evidence="1 3" key="2">
    <citation type="journal article" date="2014" name="BMC Genomics">
        <title>An improved genome release (version Mt4.0) for the model legume Medicago truncatula.</title>
        <authorList>
            <person name="Tang H."/>
            <person name="Krishnakumar V."/>
            <person name="Bidwell S."/>
            <person name="Rosen B."/>
            <person name="Chan A."/>
            <person name="Zhou S."/>
            <person name="Gentzbittel L."/>
            <person name="Childs K.L."/>
            <person name="Yandell M."/>
            <person name="Gundlach H."/>
            <person name="Mayer K.F."/>
            <person name="Schwartz D.C."/>
            <person name="Town C.D."/>
        </authorList>
    </citation>
    <scope>GENOME REANNOTATION</scope>
    <source>
        <strain evidence="1">A17</strain>
        <strain evidence="2 3">cv. Jemalong A17</strain>
    </source>
</reference>
<evidence type="ECO:0000313" key="2">
    <source>
        <dbReference type="EnsemblPlants" id="KEH20420"/>
    </source>
</evidence>
<dbReference type="HOGENOM" id="CLU_2816207_0_0_1"/>
<sequence>MTFASSTLQIWRHEYSGDLNIVIFVAIDRRDDKAIINPHTQSGGIGVQTPIMTYDLIILTFLPLKLGLIGTKQTNF</sequence>
<protein>
    <submittedName>
        <fullName evidence="1 2">Uncharacterized protein</fullName>
    </submittedName>
</protein>
<dbReference type="EnsemblPlants" id="KEH20420">
    <property type="protein sequence ID" value="KEH20420"/>
    <property type="gene ID" value="MTR_8g077140"/>
</dbReference>
<evidence type="ECO:0000313" key="1">
    <source>
        <dbReference type="EMBL" id="KEH20420.1"/>
    </source>
</evidence>
<name>A0A072U3N3_MEDTR</name>
<reference evidence="2" key="3">
    <citation type="submission" date="2015-04" db="UniProtKB">
        <authorList>
            <consortium name="EnsemblPlants"/>
        </authorList>
    </citation>
    <scope>IDENTIFICATION</scope>
    <source>
        <strain evidence="2">cv. Jemalong A17</strain>
    </source>
</reference>
<reference evidence="1 3" key="1">
    <citation type="journal article" date="2011" name="Nature">
        <title>The Medicago genome provides insight into the evolution of rhizobial symbioses.</title>
        <authorList>
            <person name="Young N.D."/>
            <person name="Debelle F."/>
            <person name="Oldroyd G.E."/>
            <person name="Geurts R."/>
            <person name="Cannon S.B."/>
            <person name="Udvardi M.K."/>
            <person name="Benedito V.A."/>
            <person name="Mayer K.F."/>
            <person name="Gouzy J."/>
            <person name="Schoof H."/>
            <person name="Van de Peer Y."/>
            <person name="Proost S."/>
            <person name="Cook D.R."/>
            <person name="Meyers B.C."/>
            <person name="Spannagl M."/>
            <person name="Cheung F."/>
            <person name="De Mita S."/>
            <person name="Krishnakumar V."/>
            <person name="Gundlach H."/>
            <person name="Zhou S."/>
            <person name="Mudge J."/>
            <person name="Bharti A.K."/>
            <person name="Murray J.D."/>
            <person name="Naoumkina M.A."/>
            <person name="Rosen B."/>
            <person name="Silverstein K.A."/>
            <person name="Tang H."/>
            <person name="Rombauts S."/>
            <person name="Zhao P.X."/>
            <person name="Zhou P."/>
            <person name="Barbe V."/>
            <person name="Bardou P."/>
            <person name="Bechner M."/>
            <person name="Bellec A."/>
            <person name="Berger A."/>
            <person name="Berges H."/>
            <person name="Bidwell S."/>
            <person name="Bisseling T."/>
            <person name="Choisne N."/>
            <person name="Couloux A."/>
            <person name="Denny R."/>
            <person name="Deshpande S."/>
            <person name="Dai X."/>
            <person name="Doyle J.J."/>
            <person name="Dudez A.M."/>
            <person name="Farmer A.D."/>
            <person name="Fouteau S."/>
            <person name="Franken C."/>
            <person name="Gibelin C."/>
            <person name="Gish J."/>
            <person name="Goldstein S."/>
            <person name="Gonzalez A.J."/>
            <person name="Green P.J."/>
            <person name="Hallab A."/>
            <person name="Hartog M."/>
            <person name="Hua A."/>
            <person name="Humphray S.J."/>
            <person name="Jeong D.H."/>
            <person name="Jing Y."/>
            <person name="Jocker A."/>
            <person name="Kenton S.M."/>
            <person name="Kim D.J."/>
            <person name="Klee K."/>
            <person name="Lai H."/>
            <person name="Lang C."/>
            <person name="Lin S."/>
            <person name="Macmil S.L."/>
            <person name="Magdelenat G."/>
            <person name="Matthews L."/>
            <person name="McCorrison J."/>
            <person name="Monaghan E.L."/>
            <person name="Mun J.H."/>
            <person name="Najar F.Z."/>
            <person name="Nicholson C."/>
            <person name="Noirot C."/>
            <person name="O'Bleness M."/>
            <person name="Paule C.R."/>
            <person name="Poulain J."/>
            <person name="Prion F."/>
            <person name="Qin B."/>
            <person name="Qu C."/>
            <person name="Retzel E.F."/>
            <person name="Riddle C."/>
            <person name="Sallet E."/>
            <person name="Samain S."/>
            <person name="Samson N."/>
            <person name="Sanders I."/>
            <person name="Saurat O."/>
            <person name="Scarpelli C."/>
            <person name="Schiex T."/>
            <person name="Segurens B."/>
            <person name="Severin A.J."/>
            <person name="Sherrier D.J."/>
            <person name="Shi R."/>
            <person name="Sims S."/>
            <person name="Singer S.R."/>
            <person name="Sinharoy S."/>
            <person name="Sterck L."/>
            <person name="Viollet A."/>
            <person name="Wang B.B."/>
            <person name="Wang K."/>
            <person name="Wang M."/>
            <person name="Wang X."/>
            <person name="Warfsmann J."/>
            <person name="Weissenbach J."/>
            <person name="White D.D."/>
            <person name="White J.D."/>
            <person name="Wiley G.B."/>
            <person name="Wincker P."/>
            <person name="Xing Y."/>
            <person name="Yang L."/>
            <person name="Yao Z."/>
            <person name="Ying F."/>
            <person name="Zhai J."/>
            <person name="Zhou L."/>
            <person name="Zuber A."/>
            <person name="Denarie J."/>
            <person name="Dixon R.A."/>
            <person name="May G.D."/>
            <person name="Schwartz D.C."/>
            <person name="Rogers J."/>
            <person name="Quetier F."/>
            <person name="Town C.D."/>
            <person name="Roe B.A."/>
        </authorList>
    </citation>
    <scope>NUCLEOTIDE SEQUENCE [LARGE SCALE GENOMIC DNA]</scope>
    <source>
        <strain evidence="1">A17</strain>
        <strain evidence="2 3">cv. Jemalong A17</strain>
    </source>
</reference>
<dbReference type="AlphaFoldDB" id="A0A072U3N3"/>
<dbReference type="Proteomes" id="UP000002051">
    <property type="component" value="Chromosome 8"/>
</dbReference>
<evidence type="ECO:0000313" key="3">
    <source>
        <dbReference type="Proteomes" id="UP000002051"/>
    </source>
</evidence>
<gene>
    <name evidence="1" type="ordered locus">MTR_8g077140</name>
</gene>